<dbReference type="PROSITE" id="PS00365">
    <property type="entry name" value="NIR_SIR"/>
    <property type="match status" value="1"/>
</dbReference>
<keyword evidence="7" id="KW-0349">Heme</keyword>
<sequence length="577" mass="63964">MPDLRFQSQPPRFTEVPRPRRAEGQWAFGYTEPLNKNEQSKKDDDPLNVRDRILYVYSKRGFDSIDPADLRGRFRWMGLYTQRKPGIDGGRTGSMAEEELDDRYFMLRVRSDGKLLSADAVRALGTVGVDFARDTADVTDRENIQYHWIRIEDVPAIWERLEAVGLHSLEACGDSPRPFLGSPVAGVAADEIIDGTTALEEIERRYIGNKEFSNFPRKFKTALTGHPSHDVSPETNDVSFVGTVHPEHGPGFDVWVGGGLSTNPMLAQKLGVWIPLDEVADVWAGVAGIFRDYGYRRLRSRARLKFLVADWGVETFREVLENEYLEKKLVSNPSPEAPVGHRDHIGVHPQKDGKFYVGVAPTAGRVSGTVLVQLADVIEEFGLAGARLTPYQKIVLIGADGDRIEALQDRLDAIGLSARPSPWRQNTMACTGIEFCKLAIVDTKERARRLVGELEKRFPTIDTPITINVNGCPNACARTQVADFGLKGQLVTDENGQQVEGFQVHLGGATGLRANFGRKLRAHKVTSAGLDDYITAVVTNYLADRTEGEAFDAWVHRADEALLRGDKVLEADALGTV</sequence>
<dbReference type="GO" id="GO:0050311">
    <property type="term" value="F:sulfite reductase (ferredoxin) activity"/>
    <property type="evidence" value="ECO:0007669"/>
    <property type="project" value="UniProtKB-EC"/>
</dbReference>
<dbReference type="PANTHER" id="PTHR32439:SF0">
    <property type="entry name" value="FERREDOXIN--NITRITE REDUCTASE, CHLOROPLASTIC"/>
    <property type="match status" value="1"/>
</dbReference>
<dbReference type="AlphaFoldDB" id="A0A938Y6A9"/>
<gene>
    <name evidence="17" type="ORF">JK386_09075</name>
</gene>
<evidence type="ECO:0000256" key="11">
    <source>
        <dbReference type="ARBA" id="ARBA00023004"/>
    </source>
</evidence>
<dbReference type="Proteomes" id="UP000663791">
    <property type="component" value="Unassembled WGS sequence"/>
</dbReference>
<dbReference type="FunFam" id="3.30.413.10:FF:000009">
    <property type="entry name" value="Sulfite reductase [ferredoxin]"/>
    <property type="match status" value="1"/>
</dbReference>
<feature type="compositionally biased region" description="Polar residues" evidence="14">
    <location>
        <begin position="1"/>
        <end position="11"/>
    </location>
</feature>
<keyword evidence="8" id="KW-0479">Metal-binding</keyword>
<comment type="cofactor">
    <cofactor evidence="2">
        <name>[4Fe-4S] cluster</name>
        <dbReference type="ChEBI" id="CHEBI:49883"/>
    </cofactor>
</comment>
<name>A0A938Y6A9_9ACTN</name>
<dbReference type="PRINTS" id="PR00397">
    <property type="entry name" value="SIROHAEM"/>
</dbReference>
<dbReference type="FunFam" id="3.30.413.10:FF:000013">
    <property type="entry name" value="Sulfite reductase [ferredoxin]"/>
    <property type="match status" value="1"/>
</dbReference>
<comment type="similarity">
    <text evidence="4">Belongs to the nitrite and sulfite reductase 4Fe-4S domain family.</text>
</comment>
<dbReference type="GO" id="GO:0051539">
    <property type="term" value="F:4 iron, 4 sulfur cluster binding"/>
    <property type="evidence" value="ECO:0007669"/>
    <property type="project" value="UniProtKB-KW"/>
</dbReference>
<dbReference type="PANTHER" id="PTHR32439">
    <property type="entry name" value="FERREDOXIN--NITRITE REDUCTASE, CHLOROPLASTIC"/>
    <property type="match status" value="1"/>
</dbReference>
<dbReference type="RefSeq" id="WP_205291376.1">
    <property type="nucleotide sequence ID" value="NZ_CP074406.1"/>
</dbReference>
<dbReference type="InterPro" id="IPR051329">
    <property type="entry name" value="NIR_SIR_4Fe-4S"/>
</dbReference>
<dbReference type="EMBL" id="JAERTX010000007">
    <property type="protein sequence ID" value="MBM9460055.1"/>
    <property type="molecule type" value="Genomic_DNA"/>
</dbReference>
<keyword evidence="12" id="KW-0411">Iron-sulfur</keyword>
<comment type="catalytic activity">
    <reaction evidence="13">
        <text>hydrogen sulfide + 6 oxidized [2Fe-2S]-[ferredoxin] + 3 H2O = sulfite + 6 reduced [2Fe-2S]-[ferredoxin] + 7 H(+)</text>
        <dbReference type="Rhea" id="RHEA:23132"/>
        <dbReference type="Rhea" id="RHEA-COMP:10000"/>
        <dbReference type="Rhea" id="RHEA-COMP:10001"/>
        <dbReference type="ChEBI" id="CHEBI:15377"/>
        <dbReference type="ChEBI" id="CHEBI:15378"/>
        <dbReference type="ChEBI" id="CHEBI:17359"/>
        <dbReference type="ChEBI" id="CHEBI:29919"/>
        <dbReference type="ChEBI" id="CHEBI:33737"/>
        <dbReference type="ChEBI" id="CHEBI:33738"/>
        <dbReference type="EC" id="1.8.7.1"/>
    </reaction>
</comment>
<proteinExistence type="inferred from homology"/>
<keyword evidence="10" id="KW-0560">Oxidoreductase</keyword>
<evidence type="ECO:0000256" key="8">
    <source>
        <dbReference type="ARBA" id="ARBA00022723"/>
    </source>
</evidence>
<dbReference type="InterPro" id="IPR006066">
    <property type="entry name" value="NO2/SO3_Rdtase_FeS/sirohaem_BS"/>
</dbReference>
<evidence type="ECO:0000259" key="16">
    <source>
        <dbReference type="Pfam" id="PF03460"/>
    </source>
</evidence>
<accession>A0A938Y6A9</accession>
<protein>
    <recommendedName>
        <fullName evidence="5">assimilatory sulfite reductase (ferredoxin)</fullName>
        <ecNumber evidence="5">1.8.7.1</ecNumber>
    </recommendedName>
</protein>
<dbReference type="GO" id="GO:0020037">
    <property type="term" value="F:heme binding"/>
    <property type="evidence" value="ECO:0007669"/>
    <property type="project" value="InterPro"/>
</dbReference>
<dbReference type="Gene3D" id="3.90.480.20">
    <property type="match status" value="1"/>
</dbReference>
<evidence type="ECO:0000256" key="7">
    <source>
        <dbReference type="ARBA" id="ARBA00022617"/>
    </source>
</evidence>
<evidence type="ECO:0000256" key="13">
    <source>
        <dbReference type="ARBA" id="ARBA00049518"/>
    </source>
</evidence>
<dbReference type="InterPro" id="IPR005117">
    <property type="entry name" value="NiRdtase/SiRdtase_haem-b_fer"/>
</dbReference>
<reference evidence="17" key="1">
    <citation type="submission" date="2021-01" db="EMBL/GenBank/DDBJ databases">
        <title>Novel species in genus Nocardioides.</title>
        <authorList>
            <person name="Zhang G."/>
        </authorList>
    </citation>
    <scope>NUCLEOTIDE SEQUENCE</scope>
    <source>
        <strain evidence="17">Zg-536</strain>
    </source>
</reference>
<dbReference type="SUPFAM" id="SSF55124">
    <property type="entry name" value="Nitrite/Sulfite reductase N-terminal domain-like"/>
    <property type="match status" value="2"/>
</dbReference>
<keyword evidence="11" id="KW-0408">Iron</keyword>
<evidence type="ECO:0000256" key="3">
    <source>
        <dbReference type="ARBA" id="ARBA00003247"/>
    </source>
</evidence>
<keyword evidence="9" id="KW-0883">Thioether bond</keyword>
<feature type="domain" description="Nitrite/Sulfite reductase ferredoxin-like" evidence="16">
    <location>
        <begin position="101"/>
        <end position="164"/>
    </location>
</feature>
<dbReference type="EC" id="1.8.7.1" evidence="5"/>
<dbReference type="SUPFAM" id="SSF56014">
    <property type="entry name" value="Nitrite and sulphite reductase 4Fe-4S domain-like"/>
    <property type="match status" value="2"/>
</dbReference>
<feature type="region of interest" description="Disordered" evidence="14">
    <location>
        <begin position="1"/>
        <end position="24"/>
    </location>
</feature>
<evidence type="ECO:0000256" key="10">
    <source>
        <dbReference type="ARBA" id="ARBA00023002"/>
    </source>
</evidence>
<dbReference type="InterPro" id="IPR036136">
    <property type="entry name" value="Nit/Sulf_reduc_fer-like_dom_sf"/>
</dbReference>
<comment type="caution">
    <text evidence="17">The sequence shown here is derived from an EMBL/GenBank/DDBJ whole genome shotgun (WGS) entry which is preliminary data.</text>
</comment>
<evidence type="ECO:0000256" key="5">
    <source>
        <dbReference type="ARBA" id="ARBA00012353"/>
    </source>
</evidence>
<keyword evidence="18" id="KW-1185">Reference proteome</keyword>
<evidence type="ECO:0000256" key="6">
    <source>
        <dbReference type="ARBA" id="ARBA00022485"/>
    </source>
</evidence>
<dbReference type="Pfam" id="PF01077">
    <property type="entry name" value="NIR_SIR"/>
    <property type="match status" value="2"/>
</dbReference>
<dbReference type="InterPro" id="IPR006067">
    <property type="entry name" value="NO2/SO3_Rdtase_4Fe4S_dom"/>
</dbReference>
<keyword evidence="6" id="KW-0004">4Fe-4S</keyword>
<organism evidence="17 18">
    <name type="scientific">Nocardioides faecalis</name>
    <dbReference type="NCBI Taxonomy" id="2803858"/>
    <lineage>
        <taxon>Bacteria</taxon>
        <taxon>Bacillati</taxon>
        <taxon>Actinomycetota</taxon>
        <taxon>Actinomycetes</taxon>
        <taxon>Propionibacteriales</taxon>
        <taxon>Nocardioidaceae</taxon>
        <taxon>Nocardioides</taxon>
    </lineage>
</organism>
<evidence type="ECO:0000256" key="9">
    <source>
        <dbReference type="ARBA" id="ARBA00022784"/>
    </source>
</evidence>
<feature type="domain" description="Nitrite/Sulfite reductase ferredoxin-like" evidence="16">
    <location>
        <begin position="348"/>
        <end position="413"/>
    </location>
</feature>
<dbReference type="GO" id="GO:0046872">
    <property type="term" value="F:metal ion binding"/>
    <property type="evidence" value="ECO:0007669"/>
    <property type="project" value="UniProtKB-KW"/>
</dbReference>
<evidence type="ECO:0000256" key="1">
    <source>
        <dbReference type="ARBA" id="ARBA00001929"/>
    </source>
</evidence>
<evidence type="ECO:0000313" key="17">
    <source>
        <dbReference type="EMBL" id="MBM9460055.1"/>
    </source>
</evidence>
<dbReference type="InterPro" id="IPR045854">
    <property type="entry name" value="NO2/SO3_Rdtase_4Fe4S_sf"/>
</dbReference>
<comment type="function">
    <text evidence="3">Catalyzes the reduction of sulfite to sulfide, a step in the biosynthesis of sulfur-containing amino acids and cofactors.</text>
</comment>
<evidence type="ECO:0000259" key="15">
    <source>
        <dbReference type="Pfam" id="PF01077"/>
    </source>
</evidence>
<dbReference type="Pfam" id="PF03460">
    <property type="entry name" value="NIR_SIR_ferr"/>
    <property type="match status" value="2"/>
</dbReference>
<evidence type="ECO:0000256" key="4">
    <source>
        <dbReference type="ARBA" id="ARBA00010429"/>
    </source>
</evidence>
<dbReference type="Gene3D" id="3.30.413.10">
    <property type="entry name" value="Sulfite Reductase Hemoprotein, domain 1"/>
    <property type="match status" value="2"/>
</dbReference>
<feature type="domain" description="Nitrite/sulphite reductase 4Fe-4S" evidence="15">
    <location>
        <begin position="173"/>
        <end position="328"/>
    </location>
</feature>
<evidence type="ECO:0000256" key="12">
    <source>
        <dbReference type="ARBA" id="ARBA00023014"/>
    </source>
</evidence>
<evidence type="ECO:0000313" key="18">
    <source>
        <dbReference type="Proteomes" id="UP000663791"/>
    </source>
</evidence>
<comment type="cofactor">
    <cofactor evidence="1">
        <name>siroheme</name>
        <dbReference type="ChEBI" id="CHEBI:60052"/>
    </cofactor>
</comment>
<evidence type="ECO:0000256" key="2">
    <source>
        <dbReference type="ARBA" id="ARBA00001966"/>
    </source>
</evidence>
<evidence type="ECO:0000256" key="14">
    <source>
        <dbReference type="SAM" id="MobiDB-lite"/>
    </source>
</evidence>
<feature type="domain" description="Nitrite/sulphite reductase 4Fe-4S" evidence="15">
    <location>
        <begin position="426"/>
        <end position="558"/>
    </location>
</feature>